<accession>X6M3C4</accession>
<reference evidence="2 3" key="1">
    <citation type="journal article" date="2013" name="Curr. Biol.">
        <title>The Genome of the Foraminiferan Reticulomyxa filosa.</title>
        <authorList>
            <person name="Glockner G."/>
            <person name="Hulsmann N."/>
            <person name="Schleicher M."/>
            <person name="Noegel A.A."/>
            <person name="Eichinger L."/>
            <person name="Gallinger C."/>
            <person name="Pawlowski J."/>
            <person name="Sierra R."/>
            <person name="Euteneuer U."/>
            <person name="Pillet L."/>
            <person name="Moustafa A."/>
            <person name="Platzer M."/>
            <person name="Groth M."/>
            <person name="Szafranski K."/>
            <person name="Schliwa M."/>
        </authorList>
    </citation>
    <scope>NUCLEOTIDE SEQUENCE [LARGE SCALE GENOMIC DNA]</scope>
</reference>
<comment type="caution">
    <text evidence="2">The sequence shown here is derived from an EMBL/GenBank/DDBJ whole genome shotgun (WGS) entry which is preliminary data.</text>
</comment>
<feature type="region of interest" description="Disordered" evidence="1">
    <location>
        <begin position="1"/>
        <end position="63"/>
    </location>
</feature>
<gene>
    <name evidence="2" type="ORF">RFI_29242</name>
</gene>
<organism evidence="2 3">
    <name type="scientific">Reticulomyxa filosa</name>
    <dbReference type="NCBI Taxonomy" id="46433"/>
    <lineage>
        <taxon>Eukaryota</taxon>
        <taxon>Sar</taxon>
        <taxon>Rhizaria</taxon>
        <taxon>Retaria</taxon>
        <taxon>Foraminifera</taxon>
        <taxon>Monothalamids</taxon>
        <taxon>Reticulomyxidae</taxon>
        <taxon>Reticulomyxa</taxon>
    </lineage>
</organism>
<keyword evidence="3" id="KW-1185">Reference proteome</keyword>
<dbReference type="OrthoDB" id="5978103at2759"/>
<dbReference type="AlphaFoldDB" id="X6M3C4"/>
<evidence type="ECO:0000313" key="3">
    <source>
        <dbReference type="Proteomes" id="UP000023152"/>
    </source>
</evidence>
<dbReference type="Proteomes" id="UP000023152">
    <property type="component" value="Unassembled WGS sequence"/>
</dbReference>
<protein>
    <submittedName>
        <fullName evidence="2">Uncharacterized protein</fullName>
    </submittedName>
</protein>
<dbReference type="EMBL" id="ASPP01025318">
    <property type="protein sequence ID" value="ETO08146.1"/>
    <property type="molecule type" value="Genomic_DNA"/>
</dbReference>
<proteinExistence type="predicted"/>
<sequence length="1122" mass="131870">MSKWLGMGNKPRRGGSQSHVQSQKRMEEMESEPLLPMSYKPNATDSLMDDDENEKHNQSLSTSVENNEARMQSFLLEKALLTVQICLAITKRVHVPISNEQDLTKLYDQLGDKFLQEKRYFKLALQCYYYGKVSIDKWLQVAEHFVRDAMYAYAMTCLFSGNKLHALDASFWIQKGGEYEQQREQEEEIKSSDEKTEQTNHKRKVKGIMSLMCFMTGGISENFNSISFLNDYFNSVKANRLMMVLSYLMNKFPERLPNLLIHNVHGIATQYSKGSFNLQFLVFLIQFIQATRQKQQRSLSSSSSPQTLIHSTNQFLWEFLDACFELHLYMYMYMYIGDEQKVHENDKIILTVTLLSVFYTNTKQQLEFNDWSEQEAHVQSIWLRGLVQVLLHQKTKKDEDSEKLWYDQMFNLLTTSKDDTMALSKRIDQATIVFLLMCRLYKIEFSYEKENILDCIIRAQSLDRALLLMCMYQKCGVVTFNSLQEFVKTNLTDIIIQTKLNDVTRTQVNRLAFYVLSVYEGHGIDWVKLGDEYFKSVRYEFALHCYLFPMLIHPSLLSYRERAAYVISQRSKELEEMDSSNLSLCNLYYFSLYRFYCEYVSDRHEMIRYLVCDLLRLRRLSFSDCSWKQIVEYRSLVMRYYLSCQHVTVKSISQILNWYPLPRDANGFLQVSEQGGMTLKLKYLSDGAHYSNLNGIEIDLENGEIDLFLDGYTPKDTTVNNEKSGVFTTPDIISHMIFWQYSNIDENQPMYQVQYSPYDALQSSHWLATMLFCEYMLLSMAKNMEVSSRYPFDMRGSFKQQQQQTINAPNQDYLHGFVIRFDPIPIEIDVLDANKKLSIRINDDIHASIHAVVSNKTNPYRRVVPPNENAMAQLFTKSLRDLQTHSNIYALKTNVQTHCHSFDFEKALHRFSSKKDANNKQVLQILADTTKHEIKTTLHNLKISVLAKPLHSKNEEKSNEELIKFEEDEILQQCIEKTIKDKEKKMNQNQFELLREKWREAIRNKREEICYTLSQMFANKFECDTNAVSSSLQEYFYKNADNDALVTMLTKKMLETMERSMTKFTSMIDSLHWRDTKNLWNNDGIWIPSIINEESLKHGEPFLLNQRLNIPKNFFDKNMDKK</sequence>
<evidence type="ECO:0000256" key="1">
    <source>
        <dbReference type="SAM" id="MobiDB-lite"/>
    </source>
</evidence>
<evidence type="ECO:0000313" key="2">
    <source>
        <dbReference type="EMBL" id="ETO08146.1"/>
    </source>
</evidence>
<name>X6M3C4_RETFI</name>